<evidence type="ECO:0000313" key="7">
    <source>
        <dbReference type="Proteomes" id="UP000009173"/>
    </source>
</evidence>
<evidence type="ECO:0000256" key="1">
    <source>
        <dbReference type="ARBA" id="ARBA00004953"/>
    </source>
</evidence>
<dbReference type="UniPathway" id="UPA00148"/>
<dbReference type="Pfam" id="PF02570">
    <property type="entry name" value="CbiC"/>
    <property type="match status" value="1"/>
</dbReference>
<dbReference type="SUPFAM" id="SSF63965">
    <property type="entry name" value="Precorrin-8X methylmutase CbiC/CobH"/>
    <property type="match status" value="1"/>
</dbReference>
<name>A0A0H3A5M0_NITV4</name>
<evidence type="ECO:0000313" key="6">
    <source>
        <dbReference type="EMBL" id="ABM27315.1"/>
    </source>
</evidence>
<dbReference type="HOGENOM" id="CLU_084703_1_1_7"/>
<dbReference type="Gene3D" id="3.40.50.10230">
    <property type="entry name" value="Cobalamin biosynthesis CobH/CbiC, precorrin-8X methylmutase"/>
    <property type="match status" value="1"/>
</dbReference>
<dbReference type="AlphaFoldDB" id="A0A0H3A5M0"/>
<accession>A0A0H3A5M0</accession>
<evidence type="ECO:0000259" key="5">
    <source>
        <dbReference type="Pfam" id="PF02570"/>
    </source>
</evidence>
<keyword evidence="4 6" id="KW-0413">Isomerase</keyword>
<feature type="domain" description="Cobalamin biosynthesis precorrin-8X methylmutase CobH/CbiC" evidence="5">
    <location>
        <begin position="13"/>
        <end position="208"/>
    </location>
</feature>
<dbReference type="GO" id="GO:0016993">
    <property type="term" value="F:precorrin-8X methylmutase activity"/>
    <property type="evidence" value="ECO:0007669"/>
    <property type="project" value="UniProtKB-EC"/>
</dbReference>
<reference evidence="7" key="1">
    <citation type="journal article" date="2009" name="Environ. Microbiol.">
        <title>Contribution of mobile genetic elements to Desulfovibrio vulgaris genome plasticity.</title>
        <authorList>
            <person name="Walker C.B."/>
            <person name="Stolyar S."/>
            <person name="Chivian D."/>
            <person name="Pinel N."/>
            <person name="Gabster J.A."/>
            <person name="Dehal P.S."/>
            <person name="He Z."/>
            <person name="Yang Z.K."/>
            <person name="Yen H.C."/>
            <person name="Zhou J."/>
            <person name="Wall J.D."/>
            <person name="Hazen T.C."/>
            <person name="Arkin A.P."/>
            <person name="Stahl D.A."/>
        </authorList>
    </citation>
    <scope>NUCLEOTIDE SEQUENCE [LARGE SCALE GENOMIC DNA]</scope>
    <source>
        <strain evidence="7">DP4</strain>
    </source>
</reference>
<keyword evidence="3" id="KW-0169">Cobalamin biosynthesis</keyword>
<dbReference type="InterPro" id="IPR003722">
    <property type="entry name" value="Cbl_synth_CobH/CbiC"/>
</dbReference>
<comment type="pathway">
    <text evidence="1">Cofactor biosynthesis; adenosylcobalamin biosynthesis.</text>
</comment>
<evidence type="ECO:0000256" key="2">
    <source>
        <dbReference type="ARBA" id="ARBA00009774"/>
    </source>
</evidence>
<evidence type="ECO:0000256" key="4">
    <source>
        <dbReference type="ARBA" id="ARBA00023235"/>
    </source>
</evidence>
<dbReference type="GO" id="GO:0009236">
    <property type="term" value="P:cobalamin biosynthetic process"/>
    <property type="evidence" value="ECO:0007669"/>
    <property type="project" value="UniProtKB-UniPathway"/>
</dbReference>
<dbReference type="PANTHER" id="PTHR43588">
    <property type="entry name" value="COBALT-PRECORRIN-8 METHYLMUTASE"/>
    <property type="match status" value="1"/>
</dbReference>
<evidence type="ECO:0000256" key="3">
    <source>
        <dbReference type="ARBA" id="ARBA00022573"/>
    </source>
</evidence>
<dbReference type="EMBL" id="CP000527">
    <property type="protein sequence ID" value="ABM27315.1"/>
    <property type="molecule type" value="Genomic_DNA"/>
</dbReference>
<proteinExistence type="inferred from homology"/>
<dbReference type="RefSeq" id="WP_011791515.1">
    <property type="nucleotide sequence ID" value="NC_008751.1"/>
</dbReference>
<organism evidence="6 7">
    <name type="scientific">Nitratidesulfovibrio vulgaris (strain DP4)</name>
    <name type="common">Desulfovibrio vulgaris</name>
    <dbReference type="NCBI Taxonomy" id="391774"/>
    <lineage>
        <taxon>Bacteria</taxon>
        <taxon>Pseudomonadati</taxon>
        <taxon>Thermodesulfobacteriota</taxon>
        <taxon>Desulfovibrionia</taxon>
        <taxon>Desulfovibrionales</taxon>
        <taxon>Desulfovibrionaceae</taxon>
        <taxon>Nitratidesulfovibrio</taxon>
    </lineage>
</organism>
<comment type="similarity">
    <text evidence="2">Belongs to the CobH/CbiC family.</text>
</comment>
<dbReference type="KEGG" id="dvl:Dvul_0292"/>
<gene>
    <name evidence="6" type="ordered locus">Dvul_0292</name>
</gene>
<dbReference type="PANTHER" id="PTHR43588:SF1">
    <property type="entry name" value="COBALT-PRECORRIN-8 METHYLMUTASE"/>
    <property type="match status" value="1"/>
</dbReference>
<dbReference type="EC" id="5.4.99.61" evidence="6"/>
<dbReference type="Proteomes" id="UP000009173">
    <property type="component" value="Chromosome"/>
</dbReference>
<dbReference type="InterPro" id="IPR036588">
    <property type="entry name" value="CobH/CbiC_sf"/>
</dbReference>
<sequence length="213" mass="21999">MPTRLQPCFAPDEIEARSFAIIDAEAGDPKPFTGRLWHVARRLVHTCADFDILPDLVLDDAGVDAGIAAIRAGASIFTDTEMARCGMVARRFAPFGCTVESLISLPGVAERARSTGSTRSAAAVALAGERLGGAIVAIGNAPTAVLSLLDHLDRGGPAPALVVGMPVGFVNAAESKELLLERCPVPHIVLRGRKGGSTLAAATVNALAILAAE</sequence>
<protein>
    <submittedName>
        <fullName evidence="6">Precorrin-8X methylmutase</fullName>
        <ecNumber evidence="6">5.4.99.61</ecNumber>
    </submittedName>
</protein>